<keyword evidence="3 11" id="KW-0479">Metal-binding</keyword>
<keyword evidence="4" id="KW-0999">Mitochondrion inner membrane</keyword>
<dbReference type="FunFam" id="2.60.11.10:FF:000001">
    <property type="entry name" value="Cytochrome c oxidase subunit 5B, mitochondrial"/>
    <property type="match status" value="1"/>
</dbReference>
<evidence type="ECO:0000256" key="3">
    <source>
        <dbReference type="ARBA" id="ARBA00022723"/>
    </source>
</evidence>
<dbReference type="EMBL" id="JAGTTL010000022">
    <property type="protein sequence ID" value="KAK6305119.1"/>
    <property type="molecule type" value="Genomic_DNA"/>
</dbReference>
<feature type="binding site" evidence="11">
    <location>
        <position position="198"/>
    </location>
    <ligand>
        <name>Zn(2+)</name>
        <dbReference type="ChEBI" id="CHEBI:29105"/>
    </ligand>
</feature>
<dbReference type="CDD" id="cd00924">
    <property type="entry name" value="Cyt_c_Oxidase_Vb"/>
    <property type="match status" value="1"/>
</dbReference>
<evidence type="ECO:0000256" key="12">
    <source>
        <dbReference type="PIRSR" id="PIRSR602124-3"/>
    </source>
</evidence>
<dbReference type="GO" id="GO:0005743">
    <property type="term" value="C:mitochondrial inner membrane"/>
    <property type="evidence" value="ECO:0007669"/>
    <property type="project" value="UniProtKB-SubCell"/>
</dbReference>
<organism evidence="13 14">
    <name type="scientific">Coregonus suidteri</name>
    <dbReference type="NCBI Taxonomy" id="861788"/>
    <lineage>
        <taxon>Eukaryota</taxon>
        <taxon>Metazoa</taxon>
        <taxon>Chordata</taxon>
        <taxon>Craniata</taxon>
        <taxon>Vertebrata</taxon>
        <taxon>Euteleostomi</taxon>
        <taxon>Actinopterygii</taxon>
        <taxon>Neopterygii</taxon>
        <taxon>Teleostei</taxon>
        <taxon>Protacanthopterygii</taxon>
        <taxon>Salmoniformes</taxon>
        <taxon>Salmonidae</taxon>
        <taxon>Coregoninae</taxon>
        <taxon>Coregonus</taxon>
    </lineage>
</organism>
<keyword evidence="7" id="KW-0007">Acetylation</keyword>
<keyword evidence="9" id="KW-0472">Membrane</keyword>
<evidence type="ECO:0000256" key="6">
    <source>
        <dbReference type="ARBA" id="ARBA00022946"/>
    </source>
</evidence>
<keyword evidence="14" id="KW-1185">Reference proteome</keyword>
<feature type="modified residue" description="N6-acetyllysine" evidence="12">
    <location>
        <position position="153"/>
    </location>
</feature>
<evidence type="ECO:0000313" key="13">
    <source>
        <dbReference type="EMBL" id="KAK6305119.1"/>
    </source>
</evidence>
<proteinExistence type="predicted"/>
<dbReference type="AlphaFoldDB" id="A0AAN8QGN8"/>
<dbReference type="Proteomes" id="UP001356427">
    <property type="component" value="Unassembled WGS sequence"/>
</dbReference>
<evidence type="ECO:0000256" key="5">
    <source>
        <dbReference type="ARBA" id="ARBA00022833"/>
    </source>
</evidence>
<dbReference type="PANTHER" id="PTHR10122">
    <property type="entry name" value="CYTOCHROME C OXIDASE SUBUNIT 5B, MITOCHONDRIAL"/>
    <property type="match status" value="1"/>
</dbReference>
<comment type="subcellular location">
    <subcellularLocation>
        <location evidence="1">Mitochondrion inner membrane</location>
    </subcellularLocation>
</comment>
<evidence type="ECO:0000313" key="14">
    <source>
        <dbReference type="Proteomes" id="UP001356427"/>
    </source>
</evidence>
<evidence type="ECO:0000256" key="11">
    <source>
        <dbReference type="PIRSR" id="PIRSR602124-1"/>
    </source>
</evidence>
<dbReference type="PROSITE" id="PS51359">
    <property type="entry name" value="COX5B_2"/>
    <property type="match status" value="1"/>
</dbReference>
<evidence type="ECO:0000256" key="2">
    <source>
        <dbReference type="ARBA" id="ARBA00020224"/>
    </source>
</evidence>
<protein>
    <recommendedName>
        <fullName evidence="2">Cytochrome c oxidase subunit 5B, mitochondrial</fullName>
    </recommendedName>
    <alternativeName>
        <fullName evidence="10">Cytochrome c oxidase polypeptide Vb</fullName>
    </alternativeName>
</protein>
<sequence length="214" mass="23955">MEERRSGCWAKARVGKMAEKEMRKEVEHIMNKHGVGDYTDLKELVKENMMDNKNVFSEYGLEDRTDPLEELEEEMGQEDEFNVVAEGEMAGRLLLRSSFRAATTCRAAPVPTLTRGMATGGIPTDEEQATGLEKIVMKAAQQGADPYSMLKPKEYAGSKADPHLVPSITTKRIVGCVCEEDNTAVVWFWLHQGEAQRCPSCGSHYKLVPHELPH</sequence>
<feature type="modified residue" description="N6-acetyllysine" evidence="12">
    <location>
        <position position="206"/>
    </location>
</feature>
<reference evidence="13 14" key="1">
    <citation type="submission" date="2021-04" db="EMBL/GenBank/DDBJ databases">
        <authorList>
            <person name="De Guttry C."/>
            <person name="Zahm M."/>
            <person name="Klopp C."/>
            <person name="Cabau C."/>
            <person name="Louis A."/>
            <person name="Berthelot C."/>
            <person name="Parey E."/>
            <person name="Roest Crollius H."/>
            <person name="Montfort J."/>
            <person name="Robinson-Rechavi M."/>
            <person name="Bucao C."/>
            <person name="Bouchez O."/>
            <person name="Gislard M."/>
            <person name="Lluch J."/>
            <person name="Milhes M."/>
            <person name="Lampietro C."/>
            <person name="Lopez Roques C."/>
            <person name="Donnadieu C."/>
            <person name="Braasch I."/>
            <person name="Desvignes T."/>
            <person name="Postlethwait J."/>
            <person name="Bobe J."/>
            <person name="Wedekind C."/>
            <person name="Guiguen Y."/>
        </authorList>
    </citation>
    <scope>NUCLEOTIDE SEQUENCE [LARGE SCALE GENOMIC DNA]</scope>
    <source>
        <strain evidence="13">Cs_M1</strain>
        <tissue evidence="13">Blood</tissue>
    </source>
</reference>
<name>A0AAN8QGN8_9TELE</name>
<keyword evidence="8" id="KW-0496">Mitochondrion</keyword>
<dbReference type="PANTHER" id="PTHR10122:SF20">
    <property type="entry name" value="CYTOCHROME C OXIDASE SUBUNIT 5B, MITOCHONDRIAL"/>
    <property type="match status" value="1"/>
</dbReference>
<evidence type="ECO:0000256" key="4">
    <source>
        <dbReference type="ARBA" id="ARBA00022792"/>
    </source>
</evidence>
<feature type="modified residue" description="N6-acetyllysine" evidence="12">
    <location>
        <position position="171"/>
    </location>
</feature>
<feature type="binding site" evidence="11">
    <location>
        <position position="176"/>
    </location>
    <ligand>
        <name>Zn(2+)</name>
        <dbReference type="ChEBI" id="CHEBI:29105"/>
    </ligand>
</feature>
<comment type="caution">
    <text evidence="13">The sequence shown here is derived from an EMBL/GenBank/DDBJ whole genome shotgun (WGS) entry which is preliminary data.</text>
</comment>
<keyword evidence="5 11" id="KW-0862">Zinc</keyword>
<dbReference type="Pfam" id="PF01215">
    <property type="entry name" value="COX5B"/>
    <property type="match status" value="1"/>
</dbReference>
<evidence type="ECO:0000256" key="9">
    <source>
        <dbReference type="ARBA" id="ARBA00023136"/>
    </source>
</evidence>
<feature type="binding site" evidence="11">
    <location>
        <position position="201"/>
    </location>
    <ligand>
        <name>Zn(2+)</name>
        <dbReference type="ChEBI" id="CHEBI:29105"/>
    </ligand>
</feature>
<evidence type="ECO:0000256" key="7">
    <source>
        <dbReference type="ARBA" id="ARBA00022990"/>
    </source>
</evidence>
<keyword evidence="6" id="KW-0809">Transit peptide</keyword>
<feature type="binding site" evidence="11">
    <location>
        <position position="178"/>
    </location>
    <ligand>
        <name>Zn(2+)</name>
        <dbReference type="ChEBI" id="CHEBI:29105"/>
    </ligand>
</feature>
<dbReference type="GO" id="GO:0046872">
    <property type="term" value="F:metal ion binding"/>
    <property type="evidence" value="ECO:0007669"/>
    <property type="project" value="UniProtKB-KW"/>
</dbReference>
<evidence type="ECO:0000256" key="8">
    <source>
        <dbReference type="ARBA" id="ARBA00023128"/>
    </source>
</evidence>
<dbReference type="SUPFAM" id="SSF57802">
    <property type="entry name" value="Rubredoxin-like"/>
    <property type="match status" value="1"/>
</dbReference>
<dbReference type="GO" id="GO:0006123">
    <property type="term" value="P:mitochondrial electron transport, cytochrome c to oxygen"/>
    <property type="evidence" value="ECO:0007669"/>
    <property type="project" value="InterPro"/>
</dbReference>
<gene>
    <name evidence="13" type="ORF">J4Q44_G00238990</name>
</gene>
<dbReference type="InterPro" id="IPR036972">
    <property type="entry name" value="Cyt_c_oxidase_su5b_sf"/>
</dbReference>
<evidence type="ECO:0000256" key="1">
    <source>
        <dbReference type="ARBA" id="ARBA00004273"/>
    </source>
</evidence>
<dbReference type="InterPro" id="IPR002124">
    <property type="entry name" value="Cyt_c_oxidase_su5b"/>
</dbReference>
<evidence type="ECO:0000256" key="10">
    <source>
        <dbReference type="ARBA" id="ARBA00031048"/>
    </source>
</evidence>
<accession>A0AAN8QGN8</accession>
<dbReference type="GO" id="GO:0045277">
    <property type="term" value="C:respiratory chain complex IV"/>
    <property type="evidence" value="ECO:0007669"/>
    <property type="project" value="InterPro"/>
</dbReference>
<dbReference type="Gene3D" id="2.60.11.10">
    <property type="entry name" value="Cytochrome c oxidase, subunit Vb"/>
    <property type="match status" value="1"/>
</dbReference>
<dbReference type="PROSITE" id="PS00848">
    <property type="entry name" value="COX5B_1"/>
    <property type="match status" value="1"/>
</dbReference>